<dbReference type="AlphaFoldDB" id="A0A4R0JX81"/>
<sequence>MGRWTHSFEEDHDGISVYRRDDFAFPPARGRRGVEFRPDGTLVEYAFGRGDAPEPRPGGHWSDDGLITRSAGGTARIVAAEPDRLEIIWQD</sequence>
<name>A0A4R0JX81_9ACTN</name>
<organism evidence="1 2">
    <name type="scientific">Kribbella capetownensis</name>
    <dbReference type="NCBI Taxonomy" id="1572659"/>
    <lineage>
        <taxon>Bacteria</taxon>
        <taxon>Bacillati</taxon>
        <taxon>Actinomycetota</taxon>
        <taxon>Actinomycetes</taxon>
        <taxon>Propionibacteriales</taxon>
        <taxon>Kribbellaceae</taxon>
        <taxon>Kribbella</taxon>
    </lineage>
</organism>
<accession>A0A4R0JX81</accession>
<reference evidence="1 2" key="1">
    <citation type="submission" date="2019-02" db="EMBL/GenBank/DDBJ databases">
        <title>Kribbella capetownensis sp. nov. and Kribbella speibonae sp. nov., isolated from soil.</title>
        <authorList>
            <person name="Curtis S.M."/>
            <person name="Norton I."/>
            <person name="Everest G.J."/>
            <person name="Meyers P.R."/>
        </authorList>
    </citation>
    <scope>NUCLEOTIDE SEQUENCE [LARGE SCALE GENOMIC DNA]</scope>
    <source>
        <strain evidence="1 2">YM53</strain>
    </source>
</reference>
<dbReference type="Proteomes" id="UP000293342">
    <property type="component" value="Unassembled WGS sequence"/>
</dbReference>
<gene>
    <name evidence="1" type="ORF">E0H75_11810</name>
</gene>
<protein>
    <submittedName>
        <fullName evidence="1">Uncharacterized protein</fullName>
    </submittedName>
</protein>
<keyword evidence="2" id="KW-1185">Reference proteome</keyword>
<proteinExistence type="predicted"/>
<dbReference type="EMBL" id="SJKD01000002">
    <property type="protein sequence ID" value="TCC50844.1"/>
    <property type="molecule type" value="Genomic_DNA"/>
</dbReference>
<dbReference type="OrthoDB" id="2651079at2"/>
<comment type="caution">
    <text evidence="1">The sequence shown here is derived from an EMBL/GenBank/DDBJ whole genome shotgun (WGS) entry which is preliminary data.</text>
</comment>
<evidence type="ECO:0000313" key="2">
    <source>
        <dbReference type="Proteomes" id="UP000293342"/>
    </source>
</evidence>
<evidence type="ECO:0000313" key="1">
    <source>
        <dbReference type="EMBL" id="TCC50844.1"/>
    </source>
</evidence>
<dbReference type="RefSeq" id="WP_131513543.1">
    <property type="nucleotide sequence ID" value="NZ_SJKD01000002.1"/>
</dbReference>